<dbReference type="EMBL" id="LZKQ01000117">
    <property type="protein sequence ID" value="OBI85429.1"/>
    <property type="molecule type" value="Genomic_DNA"/>
</dbReference>
<dbReference type="AlphaFoldDB" id="A0A1A3CEI9"/>
<evidence type="ECO:0000256" key="1">
    <source>
        <dbReference type="SAM" id="MobiDB-lite"/>
    </source>
</evidence>
<sequence length="220" mass="21129">MDSMSHNPAAGDIGSQLVDIGSQGISAGSTAAMSVLSGLVPAGGEEVSAQAVLAFAQEAATMLASNTAAQEELMRTGSALTDIARMYGESDDNAAGALLFSANPMSRLGSASASASSGGAGLGAAALQSELAAAASNPLVAGAAEASTSSVTSAAANAGSAATSGAAPLGSGMGAGSSAGGASKPSLASATAPDESDDSSREDRQDREDLQDRQYLGRLL</sequence>
<proteinExistence type="predicted"/>
<dbReference type="OrthoDB" id="4750065at2"/>
<organism evidence="3 4">
    <name type="scientific">Mycobacterium asiaticum</name>
    <dbReference type="NCBI Taxonomy" id="1790"/>
    <lineage>
        <taxon>Bacteria</taxon>
        <taxon>Bacillati</taxon>
        <taxon>Actinomycetota</taxon>
        <taxon>Actinomycetes</taxon>
        <taxon>Mycobacteriales</taxon>
        <taxon>Mycobacteriaceae</taxon>
        <taxon>Mycobacterium</taxon>
    </lineage>
</organism>
<protein>
    <submittedName>
        <fullName evidence="3">PE family protein</fullName>
    </submittedName>
</protein>
<evidence type="ECO:0000313" key="3">
    <source>
        <dbReference type="EMBL" id="OBI85429.1"/>
    </source>
</evidence>
<dbReference type="STRING" id="1790.A5645_00045"/>
<dbReference type="Proteomes" id="UP000093795">
    <property type="component" value="Unassembled WGS sequence"/>
</dbReference>
<evidence type="ECO:0000259" key="2">
    <source>
        <dbReference type="Pfam" id="PF00934"/>
    </source>
</evidence>
<gene>
    <name evidence="3" type="ORF">A9X01_17870</name>
</gene>
<dbReference type="Gene3D" id="1.10.287.850">
    <property type="entry name" value="HP0062-like domain"/>
    <property type="match status" value="1"/>
</dbReference>
<dbReference type="InterPro" id="IPR000084">
    <property type="entry name" value="PE-PGRS_N"/>
</dbReference>
<feature type="domain" description="PE" evidence="2">
    <location>
        <begin position="17"/>
        <end position="92"/>
    </location>
</feature>
<feature type="region of interest" description="Disordered" evidence="1">
    <location>
        <begin position="156"/>
        <end position="220"/>
    </location>
</feature>
<accession>A0A1A3CEI9</accession>
<comment type="caution">
    <text evidence="3">The sequence shown here is derived from an EMBL/GenBank/DDBJ whole genome shotgun (WGS) entry which is preliminary data.</text>
</comment>
<reference evidence="3 4" key="1">
    <citation type="submission" date="2016-06" db="EMBL/GenBank/DDBJ databases">
        <authorList>
            <person name="Kjaerup R.B."/>
            <person name="Dalgaard T.S."/>
            <person name="Juul-Madsen H.R."/>
        </authorList>
    </citation>
    <scope>NUCLEOTIDE SEQUENCE [LARGE SCALE GENOMIC DNA]</scope>
    <source>
        <strain evidence="3 4">1081914.2</strain>
    </source>
</reference>
<name>A0A1A3CEI9_MYCAS</name>
<feature type="compositionally biased region" description="Low complexity" evidence="1">
    <location>
        <begin position="180"/>
        <end position="190"/>
    </location>
</feature>
<dbReference type="Pfam" id="PF00934">
    <property type="entry name" value="PE"/>
    <property type="match status" value="1"/>
</dbReference>
<feature type="compositionally biased region" description="Basic and acidic residues" evidence="1">
    <location>
        <begin position="198"/>
        <end position="212"/>
    </location>
</feature>
<dbReference type="eggNOG" id="ENOG5031PX8">
    <property type="taxonomic scope" value="Bacteria"/>
</dbReference>
<feature type="compositionally biased region" description="Low complexity" evidence="1">
    <location>
        <begin position="156"/>
        <end position="170"/>
    </location>
</feature>
<evidence type="ECO:0000313" key="4">
    <source>
        <dbReference type="Proteomes" id="UP000093795"/>
    </source>
</evidence>